<comment type="caution">
    <text evidence="2">The sequence shown here is derived from an EMBL/GenBank/DDBJ whole genome shotgun (WGS) entry which is preliminary data.</text>
</comment>
<evidence type="ECO:0000313" key="3">
    <source>
        <dbReference type="Proteomes" id="UP000782312"/>
    </source>
</evidence>
<proteinExistence type="predicted"/>
<dbReference type="AlphaFoldDB" id="A0A932I444"/>
<accession>A0A932I444</accession>
<name>A0A932I444_UNCTE</name>
<evidence type="ECO:0000256" key="1">
    <source>
        <dbReference type="SAM" id="SignalP"/>
    </source>
</evidence>
<evidence type="ECO:0000313" key="2">
    <source>
        <dbReference type="EMBL" id="MBI3129407.1"/>
    </source>
</evidence>
<reference evidence="2" key="1">
    <citation type="submission" date="2020-07" db="EMBL/GenBank/DDBJ databases">
        <title>Huge and variable diversity of episymbiotic CPR bacteria and DPANN archaea in groundwater ecosystems.</title>
        <authorList>
            <person name="He C.Y."/>
            <person name="Keren R."/>
            <person name="Whittaker M."/>
            <person name="Farag I.F."/>
            <person name="Doudna J."/>
            <person name="Cate J.H.D."/>
            <person name="Banfield J.F."/>
        </authorList>
    </citation>
    <scope>NUCLEOTIDE SEQUENCE</scope>
    <source>
        <strain evidence="2">NC_groundwater_763_Ag_S-0.2um_68_21</strain>
    </source>
</reference>
<protein>
    <submittedName>
        <fullName evidence="2">Uncharacterized protein</fullName>
    </submittedName>
</protein>
<feature type="signal peptide" evidence="1">
    <location>
        <begin position="1"/>
        <end position="21"/>
    </location>
</feature>
<dbReference type="EMBL" id="JACPUR010000041">
    <property type="protein sequence ID" value="MBI3129407.1"/>
    <property type="molecule type" value="Genomic_DNA"/>
</dbReference>
<feature type="chain" id="PRO_5037669751" evidence="1">
    <location>
        <begin position="22"/>
        <end position="169"/>
    </location>
</feature>
<sequence>MRWFWGGLVLAFLLPTADASAQNVYESNSKFYSFQMPMTWSVVRERQNEDVVIASPAGISRGSIYIVLAAPKGSLQDDANHTFGGGGVTVQSKRTRMVDRFSCLHVTVTSGRGVPHHNVFCQFTVPYKEGPRRVGIMFGQAMHPNERFQQEPIFERLLSSVKFHPSLQP</sequence>
<gene>
    <name evidence="2" type="ORF">HYZ11_17490</name>
</gene>
<keyword evidence="1" id="KW-0732">Signal</keyword>
<organism evidence="2 3">
    <name type="scientific">Tectimicrobiota bacterium</name>
    <dbReference type="NCBI Taxonomy" id="2528274"/>
    <lineage>
        <taxon>Bacteria</taxon>
        <taxon>Pseudomonadati</taxon>
        <taxon>Nitrospinota/Tectimicrobiota group</taxon>
        <taxon>Candidatus Tectimicrobiota</taxon>
    </lineage>
</organism>
<dbReference type="Proteomes" id="UP000782312">
    <property type="component" value="Unassembled WGS sequence"/>
</dbReference>